<evidence type="ECO:0000259" key="2">
    <source>
        <dbReference type="Pfam" id="PF01433"/>
    </source>
</evidence>
<keyword evidence="1" id="KW-0812">Transmembrane</keyword>
<organism evidence="3 4">
    <name type="scientific">Brevundimonas balnearis</name>
    <dbReference type="NCBI Taxonomy" id="1572858"/>
    <lineage>
        <taxon>Bacteria</taxon>
        <taxon>Pseudomonadati</taxon>
        <taxon>Pseudomonadota</taxon>
        <taxon>Alphaproteobacteria</taxon>
        <taxon>Caulobacterales</taxon>
        <taxon>Caulobacteraceae</taxon>
        <taxon>Brevundimonas</taxon>
    </lineage>
</organism>
<feature type="transmembrane region" description="Helical" evidence="1">
    <location>
        <begin position="564"/>
        <end position="586"/>
    </location>
</feature>
<gene>
    <name evidence="3" type="ORF">ACFFGE_06975</name>
</gene>
<feature type="domain" description="Peptidase M1 membrane alanine aminopeptidase" evidence="2">
    <location>
        <begin position="863"/>
        <end position="1047"/>
    </location>
</feature>
<comment type="caution">
    <text evidence="3">The sequence shown here is derived from an EMBL/GenBank/DDBJ whole genome shotgun (WGS) entry which is preliminary data.</text>
</comment>
<keyword evidence="1" id="KW-1133">Transmembrane helix</keyword>
<feature type="transmembrane region" description="Helical" evidence="1">
    <location>
        <begin position="472"/>
        <end position="493"/>
    </location>
</feature>
<feature type="transmembrane region" description="Helical" evidence="1">
    <location>
        <begin position="55"/>
        <end position="79"/>
    </location>
</feature>
<dbReference type="Gene3D" id="1.10.390.10">
    <property type="entry name" value="Neutral Protease Domain 2"/>
    <property type="match status" value="1"/>
</dbReference>
<feature type="transmembrane region" description="Helical" evidence="1">
    <location>
        <begin position="321"/>
        <end position="340"/>
    </location>
</feature>
<feature type="transmembrane region" description="Helical" evidence="1">
    <location>
        <begin position="175"/>
        <end position="194"/>
    </location>
</feature>
<proteinExistence type="predicted"/>
<keyword evidence="3" id="KW-0031">Aminopeptidase</keyword>
<keyword evidence="1" id="KW-0472">Membrane</keyword>
<dbReference type="InterPro" id="IPR027268">
    <property type="entry name" value="Peptidase_M4/M1_CTD_sf"/>
</dbReference>
<evidence type="ECO:0000256" key="1">
    <source>
        <dbReference type="SAM" id="Phobius"/>
    </source>
</evidence>
<dbReference type="Proteomes" id="UP001589906">
    <property type="component" value="Unassembled WGS sequence"/>
</dbReference>
<evidence type="ECO:0000313" key="4">
    <source>
        <dbReference type="Proteomes" id="UP001589906"/>
    </source>
</evidence>
<keyword evidence="4" id="KW-1185">Reference proteome</keyword>
<keyword evidence="3" id="KW-0645">Protease</keyword>
<dbReference type="RefSeq" id="WP_376835534.1">
    <property type="nucleotide sequence ID" value="NZ_JBHLSW010000004.1"/>
</dbReference>
<dbReference type="PANTHER" id="PTHR43471">
    <property type="entry name" value="ABC TRANSPORTER PERMEASE"/>
    <property type="match status" value="1"/>
</dbReference>
<feature type="transmembrane region" description="Helical" evidence="1">
    <location>
        <begin position="100"/>
        <end position="129"/>
    </location>
</feature>
<feature type="transmembrane region" description="Helical" evidence="1">
    <location>
        <begin position="408"/>
        <end position="431"/>
    </location>
</feature>
<dbReference type="SUPFAM" id="SSF55486">
    <property type="entry name" value="Metalloproteases ('zincins'), catalytic domain"/>
    <property type="match status" value="1"/>
</dbReference>
<sequence length="1192" mass="133043">MFGAVTAFEFRYQTRQPVFWVVGILFFLLSYGVVASDQLSLGGLGNVKENSPYAISFSMMIWSLFCMFVTTAFVANVVVRDAETGYGPIIRATRVGKFDYLIGRFIGAMLAACLCFLAVPLGIFLGALMPWVDPETLGPHVLAYYLQPYLTIALPNLFLTGALFFAVATVTRSMMWTYVGVVGFLIAYLTLGTLGSRPEFEDTVALLEPFGGSAYGLATEYWTAAERNSRLVPLEGAFLYNRLIVLGVALAALVAGYLLYRFETRGAKLKKAEKLKAIAEAAAGAPVASGPLPAPRFDAAAARVQLWARTKFEMGQVFKSPAFFVLLALGLFNSIGSLLFAGELYGAETWLVTRLVIQTLQGAFTFIPLIVAIYYAGELVWRERERRTHEIVDATAVPDWAFVLPKTLAIALVLVAVMLVSVGAGVLAQVIKGVTDFELDKYLLWYVLPETINVVHLAVLAVFIQALVPHKFFGWGVMVLYLISRIVASNLGFDHPIYNYGAGVSVPLSDMNGMGDFWIGRAWFDAYWSAFAVILVVIAYALWRRGTETRLMPRLRRAPARLKGAAGVTAGVAAAAFVALGAFIFVNTNVWNEYRNGRDGEKWQAAYEKALLRYETVPQPNITDVTLVLDLDPHAPRLTTEGTYVLENRTDAPLTQLHLRFARDTQVKAIRLEGSRPLRTYDRFNYHILTLNRPMQPGERRTLAFETEIAQRGFRASGNLTEIVDNGAFINNFEFAPILGMDRSSIIRDRSVRRRNGLPEDVRMAKLEDTSAQGRNYVGNVDWVRSDITVTTVADQTPVAPGYKVSDVTQGNRRTARFVSEAPILHFFSVQSADYEIARETHDGVELAVYYDRQHPWNVQRMLNALKTGLDYYQAEFSPYQFRQARILEFPAYASFAQAFANTMPYSESIGFIAKLDESGEKIDYVTYITAHELGHQWWAHQVVSADMQGSTTLTETLAQYSALMVMEKLYGPDQIRRFLKYELDNYLGARGTEVLEELPLYRVENQGYIHYQKGGLVMYLLRDQLGEAAVNAALRQVIADHAFRPAPFPRSLDLIAALRANAPADKQQLITDLFERITLYDVKVTDVTSTERADGRFDVAITVEARKLYADGQGVETESPLAETFDVGLFSAEPGRAAFDQEDVILFERRPIRTGTQVLRFVAAERPTHVGVDPYNKWIDRNSDDNVRPVG</sequence>
<feature type="transmembrane region" description="Helical" evidence="1">
    <location>
        <begin position="360"/>
        <end position="377"/>
    </location>
</feature>
<name>A0ABV6R4N4_9CAUL</name>
<feature type="transmembrane region" description="Helical" evidence="1">
    <location>
        <begin position="18"/>
        <end position="35"/>
    </location>
</feature>
<dbReference type="GO" id="GO:0004177">
    <property type="term" value="F:aminopeptidase activity"/>
    <property type="evidence" value="ECO:0007669"/>
    <property type="project" value="UniProtKB-KW"/>
</dbReference>
<feature type="transmembrane region" description="Helical" evidence="1">
    <location>
        <begin position="239"/>
        <end position="260"/>
    </location>
</feature>
<feature type="transmembrane region" description="Helical" evidence="1">
    <location>
        <begin position="443"/>
        <end position="465"/>
    </location>
</feature>
<feature type="transmembrane region" description="Helical" evidence="1">
    <location>
        <begin position="149"/>
        <end position="168"/>
    </location>
</feature>
<accession>A0ABV6R4N4</accession>
<protein>
    <submittedName>
        <fullName evidence="3">ABC transporter permease/M1 family aminopeptidase</fullName>
    </submittedName>
</protein>
<keyword evidence="3" id="KW-0378">Hydrolase</keyword>
<feature type="transmembrane region" description="Helical" evidence="1">
    <location>
        <begin position="526"/>
        <end position="543"/>
    </location>
</feature>
<reference evidence="3 4" key="1">
    <citation type="submission" date="2024-09" db="EMBL/GenBank/DDBJ databases">
        <authorList>
            <person name="Sun Q."/>
            <person name="Mori K."/>
        </authorList>
    </citation>
    <scope>NUCLEOTIDE SEQUENCE [LARGE SCALE GENOMIC DNA]</scope>
    <source>
        <strain evidence="3 4">NCAIM B.02621</strain>
    </source>
</reference>
<dbReference type="EMBL" id="JBHLSW010000004">
    <property type="protein sequence ID" value="MFC0633618.1"/>
    <property type="molecule type" value="Genomic_DNA"/>
</dbReference>
<evidence type="ECO:0000313" key="3">
    <source>
        <dbReference type="EMBL" id="MFC0633618.1"/>
    </source>
</evidence>
<dbReference type="Pfam" id="PF01433">
    <property type="entry name" value="Peptidase_M1"/>
    <property type="match status" value="1"/>
</dbReference>
<dbReference type="InterPro" id="IPR014782">
    <property type="entry name" value="Peptidase_M1_dom"/>
</dbReference>